<dbReference type="InterPro" id="IPR053161">
    <property type="entry name" value="Ulvan_degrading_GH"/>
</dbReference>
<dbReference type="EMBL" id="BMGR01000023">
    <property type="protein sequence ID" value="GGG25549.1"/>
    <property type="molecule type" value="Genomic_DNA"/>
</dbReference>
<reference evidence="1" key="2">
    <citation type="submission" date="2020-09" db="EMBL/GenBank/DDBJ databases">
        <authorList>
            <person name="Sun Q."/>
            <person name="Zhou Y."/>
        </authorList>
    </citation>
    <scope>NUCLEOTIDE SEQUENCE</scope>
    <source>
        <strain evidence="1">CGMCC 1.12987</strain>
    </source>
</reference>
<dbReference type="GO" id="GO:0016787">
    <property type="term" value="F:hydrolase activity"/>
    <property type="evidence" value="ECO:0007669"/>
    <property type="project" value="UniProtKB-KW"/>
</dbReference>
<dbReference type="Gene3D" id="3.40.50.880">
    <property type="match status" value="1"/>
</dbReference>
<keyword evidence="2" id="KW-1185">Reference proteome</keyword>
<dbReference type="AlphaFoldDB" id="A0A917G6R2"/>
<dbReference type="RefSeq" id="WP_188533580.1">
    <property type="nucleotide sequence ID" value="NZ_BMGR01000023.1"/>
</dbReference>
<sequence>MFHIEAFQNPAPSYGIHPFWFWNGEMEDRQIIHQIHEMADKGVGGFFICPRQGLMVPYLSDAWFRKVKLAVETAASRQMEVWLYDEYPYPSGIAGGEVTLAHPEAKHYTLVHRMEKIRGGQTSTLELPWARLLSAKAVPVHMETGERAWDQALDISANVGNHQAERIFQKAGLTAYNKKRFFTYKTVKKLHWTAPEGEWEIHCFLEEEIEDFKYYGTFVDPCNEEAMKTFIALTHERYALSIGEHFGSTVKGVFTDEIGLLGKVPWSPQIPAYFKERNGYDLQDHLHALLYQDSEHSAKVRYDYYQTVHLLLRTAYHKQVHDWCEKYGLRYVAEVPSVRMTTQLYSHVPGGDSGHEKLGRSLDWILDRYGLSLRYNPKMISSLGNQLARERVLIECFHSVGWSMTLQDAKWMIDRLAAMGTNFFNFHAFFYTLDGLTKHDAPPSQFLQNPYWKHFNRLADYVKRISYVMSSGCPVRSIAVVDPTTTFWTHMGNPLHEFQYGGQDEEEKQRLERLKRHWLSICKALTQHRKDFDHLDPELLCEAEIADGVIRVGRAAYTVLVLPPLSNLESGAWEKIKAFLDQGGTVIANGLLPYESLDGTIQVEKEMLEAFGLDRPTGPDYWGDSQHTGAAGLVKGTKEAYFIGSDHTGELMSLLDSLLPAQVKLETDGKTPFLMQERRLEDDSRLVFISNQEGDEHQTFLDLGQHKQPIEALRLNLETGESEAVTVDRTEKRWRIPLYFAAYASYLIHIKEAAAADTDAQLEGNAWVWKLNAKEAWDIQPEQDNVIRFDTFELRLNTGNAWNERGTQVQVKTFIDQCEDIAGVQELSLQFKQLFGTPMKMQNAYPMRVQYTAEFNVEKLPQICYLLKDCSAIAGDYVIMINGHPVTEAHFQPKLVYDYKNQGADIQAFIREGSNILTVEVTVEHDCDGLVDALYICGDFGVHFTDGSSPVLGAAPKLAELHAGPYQGYVYYAGTLTFKRKVTLAMIPVSREFVVRFTDWDADFHDCAEVFVNGHSLGVQPWTPYEWKGSSSLLAEGENIIEVKVTNTLIGMLEGKYFDYESHSLEEVCK</sequence>
<reference evidence="1" key="1">
    <citation type="journal article" date="2014" name="Int. J. Syst. Evol. Microbiol.">
        <title>Complete genome sequence of Corynebacterium casei LMG S-19264T (=DSM 44701T), isolated from a smear-ripened cheese.</title>
        <authorList>
            <consortium name="US DOE Joint Genome Institute (JGI-PGF)"/>
            <person name="Walter F."/>
            <person name="Albersmeier A."/>
            <person name="Kalinowski J."/>
            <person name="Ruckert C."/>
        </authorList>
    </citation>
    <scope>NUCLEOTIDE SEQUENCE</scope>
    <source>
        <strain evidence="1">CGMCC 1.12987</strain>
    </source>
</reference>
<dbReference type="CDD" id="cd03143">
    <property type="entry name" value="A4_beta-galactosidase_middle_domain"/>
    <property type="match status" value="1"/>
</dbReference>
<dbReference type="Gene3D" id="2.60.120.260">
    <property type="entry name" value="Galactose-binding domain-like"/>
    <property type="match status" value="1"/>
</dbReference>
<dbReference type="PANTHER" id="PTHR36848:SF2">
    <property type="entry name" value="SECRETED PROTEIN"/>
    <property type="match status" value="1"/>
</dbReference>
<protein>
    <submittedName>
        <fullName evidence="1">Glycoside hydrolase</fullName>
    </submittedName>
</protein>
<proteinExistence type="predicted"/>
<dbReference type="PANTHER" id="PTHR36848">
    <property type="entry name" value="DNA-BINDING PROTEIN (PUTATIVE SECRETED PROTEIN)-RELATED"/>
    <property type="match status" value="1"/>
</dbReference>
<dbReference type="InterPro" id="IPR029062">
    <property type="entry name" value="Class_I_gatase-like"/>
</dbReference>
<name>A0A917G6R2_9BACL</name>
<comment type="caution">
    <text evidence="1">The sequence shown here is derived from an EMBL/GenBank/DDBJ whole genome shotgun (WGS) entry which is preliminary data.</text>
</comment>
<dbReference type="Pfam" id="PF17132">
    <property type="entry name" value="Glyco_hydro_106"/>
    <property type="match status" value="1"/>
</dbReference>
<dbReference type="SUPFAM" id="SSF49785">
    <property type="entry name" value="Galactose-binding domain-like"/>
    <property type="match status" value="1"/>
</dbReference>
<dbReference type="InterPro" id="IPR008979">
    <property type="entry name" value="Galactose-bd-like_sf"/>
</dbReference>
<dbReference type="Proteomes" id="UP000644756">
    <property type="component" value="Unassembled WGS sequence"/>
</dbReference>
<keyword evidence="1" id="KW-0378">Hydrolase</keyword>
<gene>
    <name evidence="1" type="ORF">GCM10010916_47510</name>
</gene>
<evidence type="ECO:0000313" key="1">
    <source>
        <dbReference type="EMBL" id="GGG25549.1"/>
    </source>
</evidence>
<organism evidence="1 2">
    <name type="scientific">Paenibacillus abyssi</name>
    <dbReference type="NCBI Taxonomy" id="1340531"/>
    <lineage>
        <taxon>Bacteria</taxon>
        <taxon>Bacillati</taxon>
        <taxon>Bacillota</taxon>
        <taxon>Bacilli</taxon>
        <taxon>Bacillales</taxon>
        <taxon>Paenibacillaceae</taxon>
        <taxon>Paenibacillus</taxon>
    </lineage>
</organism>
<accession>A0A917G6R2</accession>
<evidence type="ECO:0000313" key="2">
    <source>
        <dbReference type="Proteomes" id="UP000644756"/>
    </source>
</evidence>